<sequence>MRRQTLPIEGLPAWARLNDVVFHDVKVTRTERKGYGMVSGTDLSVTDDTTDSPTLLAVPHALVLNAEAVSEYAKEDKNFRQLLDAVGHGSTRTDALLFLLVQTVLASRSSHPAVGVSNPWTEYLKFLPETVPVPTLWTEEERLLLRGTSLETAVDAKISALDAEFGLVREKSSDIVGWNDLLWGAEGASAVSFMDWIRLDALYRSRCLELPRSGESMVPCIDMINHSATPSAYYDENPRDEVVLRLRPGTTISRGDEITINYGDAKSAAEMLFSYGFIDRETAINSLVLPLAPFPDDPLAKAKLVAFGEPPRIHVSRGRGESTGAGEGTLAPTRWTSPFAYLMCVNEEDGLEFRVLQQTDGEQQLRVFWQDEDVTERTRDFETLVRTHPLAAVLRLRVVTVVEEALRAQLERLRSAPAIPVPVLNGEQEDATAPRLREDCVRAAATLRDIEANILEDAITVLDREWCIIRSLLLTDENVVAYLGLKEAAESGLASEEASNEPEDFS</sequence>
<dbReference type="VEuPathDB" id="FungiDB:MYCTH_107134"/>
<dbReference type="PROSITE" id="PS50280">
    <property type="entry name" value="SET"/>
    <property type="match status" value="1"/>
</dbReference>
<name>G2Q7K2_THET4</name>
<dbReference type="AlphaFoldDB" id="G2Q7K2"/>
<evidence type="ECO:0000313" key="3">
    <source>
        <dbReference type="Proteomes" id="UP000007322"/>
    </source>
</evidence>
<dbReference type="PANTHER" id="PTHR13271:SF76">
    <property type="entry name" value="SET DOMAIN-CONTAINING PROTEIN 8"/>
    <property type="match status" value="1"/>
</dbReference>
<dbReference type="GO" id="GO:0016279">
    <property type="term" value="F:protein-lysine N-methyltransferase activity"/>
    <property type="evidence" value="ECO:0007669"/>
    <property type="project" value="TreeGrafter"/>
</dbReference>
<gene>
    <name evidence="2" type="ORF">MYCTH_107134</name>
</gene>
<dbReference type="Gene3D" id="3.90.1410.10">
    <property type="entry name" value="set domain protein methyltransferase, domain 1"/>
    <property type="match status" value="1"/>
</dbReference>
<keyword evidence="3" id="KW-1185">Reference proteome</keyword>
<feature type="non-terminal residue" evidence="2">
    <location>
        <position position="1"/>
    </location>
</feature>
<dbReference type="GO" id="GO:0005634">
    <property type="term" value="C:nucleus"/>
    <property type="evidence" value="ECO:0007669"/>
    <property type="project" value="TreeGrafter"/>
</dbReference>
<dbReference type="EMBL" id="CP003003">
    <property type="protein sequence ID" value="AEO56060.1"/>
    <property type="molecule type" value="Genomic_DNA"/>
</dbReference>
<dbReference type="InterPro" id="IPR050600">
    <property type="entry name" value="SETD3_SETD6_MTase"/>
</dbReference>
<dbReference type="PANTHER" id="PTHR13271">
    <property type="entry name" value="UNCHARACTERIZED PUTATIVE METHYLTRANSFERASE"/>
    <property type="match status" value="1"/>
</dbReference>
<evidence type="ECO:0000313" key="2">
    <source>
        <dbReference type="EMBL" id="AEO56060.1"/>
    </source>
</evidence>
<organism evidence="2 3">
    <name type="scientific">Thermothelomyces thermophilus (strain ATCC 42464 / BCRC 31852 / DSM 1799)</name>
    <name type="common">Sporotrichum thermophile</name>
    <dbReference type="NCBI Taxonomy" id="573729"/>
    <lineage>
        <taxon>Eukaryota</taxon>
        <taxon>Fungi</taxon>
        <taxon>Dikarya</taxon>
        <taxon>Ascomycota</taxon>
        <taxon>Pezizomycotina</taxon>
        <taxon>Sordariomycetes</taxon>
        <taxon>Sordariomycetidae</taxon>
        <taxon>Sordariales</taxon>
        <taxon>Chaetomiaceae</taxon>
        <taxon>Thermothelomyces</taxon>
    </lineage>
</organism>
<feature type="domain" description="SET" evidence="1">
    <location>
        <begin position="23"/>
        <end position="263"/>
    </location>
</feature>
<proteinExistence type="predicted"/>
<dbReference type="CDD" id="cd10527">
    <property type="entry name" value="SET_LSMT"/>
    <property type="match status" value="1"/>
</dbReference>
<dbReference type="InParanoid" id="G2Q7K2"/>
<dbReference type="HOGENOM" id="CLU_044629_0_0_1"/>
<dbReference type="InterPro" id="IPR001214">
    <property type="entry name" value="SET_dom"/>
</dbReference>
<dbReference type="RefSeq" id="XP_003661305.1">
    <property type="nucleotide sequence ID" value="XM_003661257.1"/>
</dbReference>
<dbReference type="Proteomes" id="UP000007322">
    <property type="component" value="Chromosome 2"/>
</dbReference>
<evidence type="ECO:0000259" key="1">
    <source>
        <dbReference type="PROSITE" id="PS50280"/>
    </source>
</evidence>
<dbReference type="SUPFAM" id="SSF82199">
    <property type="entry name" value="SET domain"/>
    <property type="match status" value="1"/>
</dbReference>
<dbReference type="STRING" id="573729.G2Q7K2"/>
<reference evidence="2 3" key="1">
    <citation type="journal article" date="2011" name="Nat. Biotechnol.">
        <title>Comparative genomic analysis of the thermophilic biomass-degrading fungi Myceliophthora thermophila and Thielavia terrestris.</title>
        <authorList>
            <person name="Berka R.M."/>
            <person name="Grigoriev I.V."/>
            <person name="Otillar R."/>
            <person name="Salamov A."/>
            <person name="Grimwood J."/>
            <person name="Reid I."/>
            <person name="Ishmael N."/>
            <person name="John T."/>
            <person name="Darmond C."/>
            <person name="Moisan M.-C."/>
            <person name="Henrissat B."/>
            <person name="Coutinho P.M."/>
            <person name="Lombard V."/>
            <person name="Natvig D.O."/>
            <person name="Lindquist E."/>
            <person name="Schmutz J."/>
            <person name="Lucas S."/>
            <person name="Harris P."/>
            <person name="Powlowski J."/>
            <person name="Bellemare A."/>
            <person name="Taylor D."/>
            <person name="Butler G."/>
            <person name="de Vries R.P."/>
            <person name="Allijn I.E."/>
            <person name="van den Brink J."/>
            <person name="Ushinsky S."/>
            <person name="Storms R."/>
            <person name="Powell A.J."/>
            <person name="Paulsen I.T."/>
            <person name="Elbourne L.D.H."/>
            <person name="Baker S.E."/>
            <person name="Magnuson J."/>
            <person name="LaBoissiere S."/>
            <person name="Clutterbuck A.J."/>
            <person name="Martinez D."/>
            <person name="Wogulis M."/>
            <person name="de Leon A.L."/>
            <person name="Rey M.W."/>
            <person name="Tsang A."/>
        </authorList>
    </citation>
    <scope>NUCLEOTIDE SEQUENCE [LARGE SCALE GENOMIC DNA]</scope>
    <source>
        <strain evidence="3">ATCC 42464 / BCRC 31852 / DSM 1799</strain>
    </source>
</reference>
<dbReference type="OrthoDB" id="441812at2759"/>
<protein>
    <recommendedName>
        <fullName evidence="1">SET domain-containing protein</fullName>
    </recommendedName>
</protein>
<accession>G2Q7K2</accession>
<dbReference type="KEGG" id="mtm:MYCTH_107134"/>
<dbReference type="InterPro" id="IPR046341">
    <property type="entry name" value="SET_dom_sf"/>
</dbReference>
<dbReference type="GeneID" id="11511984"/>
<dbReference type="eggNOG" id="KOG1337">
    <property type="taxonomic scope" value="Eukaryota"/>
</dbReference>
<dbReference type="OMA" id="AWYRSRC"/>